<dbReference type="KEGG" id="mgin:FRZ54_09370"/>
<dbReference type="OrthoDB" id="3812886at2"/>
<protein>
    <submittedName>
        <fullName evidence="1">Uncharacterized protein</fullName>
    </submittedName>
</protein>
<gene>
    <name evidence="1" type="ORF">FRZ54_09370</name>
</gene>
<evidence type="ECO:0000313" key="1">
    <source>
        <dbReference type="EMBL" id="QEC62781.1"/>
    </source>
</evidence>
<name>A0A5B8UWT4_9SPHI</name>
<keyword evidence="2" id="KW-1185">Reference proteome</keyword>
<organism evidence="1 2">
    <name type="scientific">Mucilaginibacter ginsenosidivorans</name>
    <dbReference type="NCBI Taxonomy" id="398053"/>
    <lineage>
        <taxon>Bacteria</taxon>
        <taxon>Pseudomonadati</taxon>
        <taxon>Bacteroidota</taxon>
        <taxon>Sphingobacteriia</taxon>
        <taxon>Sphingobacteriales</taxon>
        <taxon>Sphingobacteriaceae</taxon>
        <taxon>Mucilaginibacter</taxon>
    </lineage>
</organism>
<reference evidence="1 2" key="1">
    <citation type="journal article" date="2017" name="Curr. Microbiol.">
        <title>Mucilaginibacter ginsenosidivorans sp. nov., Isolated from Soil of Ginseng Field.</title>
        <authorList>
            <person name="Kim M.M."/>
            <person name="Siddiqi M.Z."/>
            <person name="Im W.T."/>
        </authorList>
    </citation>
    <scope>NUCLEOTIDE SEQUENCE [LARGE SCALE GENOMIC DNA]</scope>
    <source>
        <strain evidence="1 2">Gsoil 3017</strain>
    </source>
</reference>
<dbReference type="RefSeq" id="WP_147031358.1">
    <property type="nucleotide sequence ID" value="NZ_CP042436.1"/>
</dbReference>
<dbReference type="AlphaFoldDB" id="A0A5B8UWT4"/>
<evidence type="ECO:0000313" key="2">
    <source>
        <dbReference type="Proteomes" id="UP000321479"/>
    </source>
</evidence>
<sequence>MGYSKIKVGVLLLLCTATLHFRSLGQTTDYSLPADLEKNISKADYKIIADLSIAAVAKKYKIDHVSQGTITLGKGQNMAAFNLDNVLLQCEAEKDHSKWNGIIQAHFDRLFNSIDKHEKTDLSGYDKVKGNLSIRIYTAASAEQRGGLENLVSRVDLEGTVTLLMLDLPEAFATVSKKEFDHWHISADTAFRQALENIGKQKIERETKSFNIEGTPVEFNFLENEDYAASYALDLSNNSPGLVGEWGSAIALPNKGLVAICKISREKPVEFVKFIQAAKPIIEKSYTSHPQPISKEFFWYYKGKFTRIVVNEDSKGNINVIAPVGLSELMVSKK</sequence>
<dbReference type="Proteomes" id="UP000321479">
    <property type="component" value="Chromosome"/>
</dbReference>
<dbReference type="EMBL" id="CP042436">
    <property type="protein sequence ID" value="QEC62781.1"/>
    <property type="molecule type" value="Genomic_DNA"/>
</dbReference>
<proteinExistence type="predicted"/>
<accession>A0A5B8UWT4</accession>